<dbReference type="HOGENOM" id="CLU_709267_0_0_7"/>
<name>A0A0H3A6H8_NITV4</name>
<feature type="domain" description="DUF2134" evidence="1">
    <location>
        <begin position="56"/>
        <end position="150"/>
    </location>
</feature>
<reference evidence="3" key="1">
    <citation type="journal article" date="2009" name="Environ. Microbiol.">
        <title>Contribution of mobile genetic elements to Desulfovibrio vulgaris genome plasticity.</title>
        <authorList>
            <person name="Walker C.B."/>
            <person name="Stolyar S."/>
            <person name="Chivian D."/>
            <person name="Pinel N."/>
            <person name="Gabster J.A."/>
            <person name="Dehal P.S."/>
            <person name="He Z."/>
            <person name="Yang Z.K."/>
            <person name="Yen H.C."/>
            <person name="Zhou J."/>
            <person name="Wall J.D."/>
            <person name="Hazen T.C."/>
            <person name="Arkin A.P."/>
            <person name="Stahl D.A."/>
        </authorList>
    </citation>
    <scope>NUCLEOTIDE SEQUENCE [LARGE SCALE GENOMIC DNA]</scope>
    <source>
        <strain evidence="3">DP4</strain>
    </source>
</reference>
<dbReference type="AlphaFoldDB" id="A0A0H3A6H8"/>
<evidence type="ECO:0000259" key="1">
    <source>
        <dbReference type="Pfam" id="PF09977"/>
    </source>
</evidence>
<dbReference type="RefSeq" id="WP_011791348.1">
    <property type="nucleotide sequence ID" value="NC_008751.1"/>
</dbReference>
<accession>A0A0H3A6H8</accession>
<dbReference type="Pfam" id="PF09977">
    <property type="entry name" value="Tad_C"/>
    <property type="match status" value="1"/>
</dbReference>
<evidence type="ECO:0000313" key="3">
    <source>
        <dbReference type="Proteomes" id="UP000009173"/>
    </source>
</evidence>
<dbReference type="KEGG" id="dvl:Dvul_0050"/>
<dbReference type="InterPro" id="IPR018705">
    <property type="entry name" value="DUF2134_membrane"/>
</dbReference>
<gene>
    <name evidence="2" type="ordered locus">Dvul_0050</name>
</gene>
<sequence length="389" mass="41150" precursor="true">MSLLKRLLNEERGNVALIVALSSFALLGLGTMAVDLGVVYTKRSQMQKAADIAALAGAQALINSSGNTDMARTQAITTARANLAQGDVPDRAVRDGDVTFSNNAAINTSFPMNRIDVHIRRNAEAGNSVGLIFANLFGDSYSDLTVMARAEAVPACRSCVAPLSVPDKFTWNDKCAPDRKLNNGALDPTSSCEMASVQLIGYSPADFGTPVVLKFGDPTDTVVPGWFSPINLPPVGQGAPETGASVYRERLGDAGFCMNDFGTYSVQPGSQVQVEPGNMVGPTRQGIADLLAGDPAATWDTGKGVVTASGEPNPHSPRIIRIPLYDPRLPIVSGRNYLTVVKVASFFVESMDNQNNVRGRYIASSPLAPWGTVSPGASCLTYTARLARP</sequence>
<protein>
    <recommendedName>
        <fullName evidence="1">DUF2134 domain-containing protein</fullName>
    </recommendedName>
</protein>
<evidence type="ECO:0000313" key="2">
    <source>
        <dbReference type="EMBL" id="ABM27074.1"/>
    </source>
</evidence>
<dbReference type="EMBL" id="CP000527">
    <property type="protein sequence ID" value="ABM27074.1"/>
    <property type="molecule type" value="Genomic_DNA"/>
</dbReference>
<proteinExistence type="predicted"/>
<dbReference type="Proteomes" id="UP000009173">
    <property type="component" value="Chromosome"/>
</dbReference>
<organism evidence="2 3">
    <name type="scientific">Nitratidesulfovibrio vulgaris (strain DP4)</name>
    <name type="common">Desulfovibrio vulgaris</name>
    <dbReference type="NCBI Taxonomy" id="391774"/>
    <lineage>
        <taxon>Bacteria</taxon>
        <taxon>Pseudomonadati</taxon>
        <taxon>Thermodesulfobacteriota</taxon>
        <taxon>Desulfovibrionia</taxon>
        <taxon>Desulfovibrionales</taxon>
        <taxon>Desulfovibrionaceae</taxon>
        <taxon>Nitratidesulfovibrio</taxon>
    </lineage>
</organism>